<dbReference type="EMBL" id="JBANRG010000101">
    <property type="protein sequence ID" value="KAK7435898.1"/>
    <property type="molecule type" value="Genomic_DNA"/>
</dbReference>
<dbReference type="Proteomes" id="UP001498398">
    <property type="component" value="Unassembled WGS sequence"/>
</dbReference>
<protein>
    <recommendedName>
        <fullName evidence="3">F-box domain-containing protein</fullName>
    </recommendedName>
</protein>
<organism evidence="1 2">
    <name type="scientific">Marasmiellus scandens</name>
    <dbReference type="NCBI Taxonomy" id="2682957"/>
    <lineage>
        <taxon>Eukaryota</taxon>
        <taxon>Fungi</taxon>
        <taxon>Dikarya</taxon>
        <taxon>Basidiomycota</taxon>
        <taxon>Agaricomycotina</taxon>
        <taxon>Agaricomycetes</taxon>
        <taxon>Agaricomycetidae</taxon>
        <taxon>Agaricales</taxon>
        <taxon>Marasmiineae</taxon>
        <taxon>Omphalotaceae</taxon>
        <taxon>Marasmiellus</taxon>
    </lineage>
</organism>
<sequence>MTVIPPALRLSPELLMMIFKHVCAHGNSYGYLAPINRGPLNPPWAVFKYLSAPQPAFLVSSVCYTWRTIALATAELWSYIRVHCSIWFRNHAALRLALQRSKNTPLRLEILGTLLEIGPDHVIMCLVSESARWKDVLFNISTISTRTNSPNHQSLAAALSQIPSLPIISTFSTNMPILKLPMFSLSPLLSSLALSNEHGLRSHQSFVWSQIRRLSLKQTMYSSNGALIIAPILSRCTQLEILEVYDIGFHGHSTIFPITTLPRVVELCLSSRSMLYIHMLHVFAAELRFPSLRSLTLAFDGGVASIDKSASDKIVAFVTKSCSPQKITYLCLTGSVTSDSLHPILAVLPEMVEVELNLLRLGFDTKLIRALTPTAGNGGSILLPKMELLSLSISEGVVRERVVNTDFALLFEMVRARTGPNSHVLLKSFNLSVDLEEGKEAAGFREYIRGMSNNLCVNLGVSVNSRPCHLRVYG</sequence>
<accession>A0ABR1INN5</accession>
<proteinExistence type="predicted"/>
<name>A0ABR1INN5_9AGAR</name>
<keyword evidence="2" id="KW-1185">Reference proteome</keyword>
<dbReference type="InterPro" id="IPR032675">
    <property type="entry name" value="LRR_dom_sf"/>
</dbReference>
<dbReference type="SUPFAM" id="SSF52047">
    <property type="entry name" value="RNI-like"/>
    <property type="match status" value="1"/>
</dbReference>
<evidence type="ECO:0000313" key="2">
    <source>
        <dbReference type="Proteomes" id="UP001498398"/>
    </source>
</evidence>
<evidence type="ECO:0000313" key="1">
    <source>
        <dbReference type="EMBL" id="KAK7435898.1"/>
    </source>
</evidence>
<evidence type="ECO:0008006" key="3">
    <source>
        <dbReference type="Google" id="ProtNLM"/>
    </source>
</evidence>
<comment type="caution">
    <text evidence="1">The sequence shown here is derived from an EMBL/GenBank/DDBJ whole genome shotgun (WGS) entry which is preliminary data.</text>
</comment>
<gene>
    <name evidence="1" type="ORF">VKT23_019429</name>
</gene>
<dbReference type="Gene3D" id="3.80.10.10">
    <property type="entry name" value="Ribonuclease Inhibitor"/>
    <property type="match status" value="1"/>
</dbReference>
<reference evidence="1 2" key="1">
    <citation type="submission" date="2024-01" db="EMBL/GenBank/DDBJ databases">
        <title>A draft genome for the cacao thread blight pathogen Marasmiellus scandens.</title>
        <authorList>
            <person name="Baruah I.K."/>
            <person name="Leung J."/>
            <person name="Bukari Y."/>
            <person name="Amoako-Attah I."/>
            <person name="Meinhardt L.W."/>
            <person name="Bailey B.A."/>
            <person name="Cohen S.P."/>
        </authorList>
    </citation>
    <scope>NUCLEOTIDE SEQUENCE [LARGE SCALE GENOMIC DNA]</scope>
    <source>
        <strain evidence="1 2">GH-19</strain>
    </source>
</reference>